<keyword evidence="6" id="KW-0472">Membrane</keyword>
<dbReference type="CDD" id="cd09883">
    <property type="entry name" value="PIN_VapC_PhoHL-ATPase"/>
    <property type="match status" value="1"/>
</dbReference>
<keyword evidence="4" id="KW-0460">Magnesium</keyword>
<accession>A0A1F2UP55</accession>
<feature type="domain" description="PIN" evidence="7">
    <location>
        <begin position="1"/>
        <end position="131"/>
    </location>
</feature>
<dbReference type="EMBL" id="MELI01000034">
    <property type="protein sequence ID" value="OFW34741.1"/>
    <property type="molecule type" value="Genomic_DNA"/>
</dbReference>
<comment type="caution">
    <text evidence="8">The sequence shown here is derived from an EMBL/GenBank/DDBJ whole genome shotgun (WGS) entry which is preliminary data.</text>
</comment>
<keyword evidence="1" id="KW-0540">Nuclease</keyword>
<dbReference type="GO" id="GO:0004518">
    <property type="term" value="F:nuclease activity"/>
    <property type="evidence" value="ECO:0007669"/>
    <property type="project" value="UniProtKB-KW"/>
</dbReference>
<name>A0A1F2UP55_9ACTN</name>
<dbReference type="InterPro" id="IPR029060">
    <property type="entry name" value="PIN-like_dom_sf"/>
</dbReference>
<dbReference type="Pfam" id="PF13181">
    <property type="entry name" value="TPR_8"/>
    <property type="match status" value="1"/>
</dbReference>
<evidence type="ECO:0000259" key="7">
    <source>
        <dbReference type="Pfam" id="PF13638"/>
    </source>
</evidence>
<dbReference type="PANTHER" id="PTHR16161:SF0">
    <property type="entry name" value="TRANSCRIPTIONAL PROTEIN SWT1"/>
    <property type="match status" value="1"/>
</dbReference>
<dbReference type="SUPFAM" id="SSF48452">
    <property type="entry name" value="TPR-like"/>
    <property type="match status" value="1"/>
</dbReference>
<gene>
    <name evidence="8" type="ORF">A2074_02205</name>
</gene>
<protein>
    <recommendedName>
        <fullName evidence="7">PIN domain-containing protein</fullName>
    </recommendedName>
</protein>
<sequence>MLYNPKAIYAFPDADVVIPDIVLSELDKVKTSRADRELRYRSRQISRILFDLSEKGKLTDGISFGKNSIVRVMSFDPSKGTPETFSAKNSDDRILTIVYQVKQDTNGRPVTIVTNDLNMLLKAQALGVNVEHPGEEFAYGGVKRAFFKVKAQKKALTAVAAVAAVIVGIAFFPQFADYLGLKQGTNIPEGPPQLVQGFQDYQNNVKALEAQRDTYLGIIKNSPKDVQALTGLGNTYFNMGQLSQDKDSYQKAIEYYRKALAIDANQNSTRTDMALAYSYLGTTDLAIRELNTVIGKDENFYQAYFNLGVILLQEENDLLNARSNFLKVKEKAPKDSIFYVQAEEYLKQVEAQLNSQSKGG</sequence>
<dbReference type="Proteomes" id="UP000178086">
    <property type="component" value="Unassembled WGS sequence"/>
</dbReference>
<dbReference type="Pfam" id="PF13638">
    <property type="entry name" value="PIN_4"/>
    <property type="match status" value="1"/>
</dbReference>
<evidence type="ECO:0000256" key="6">
    <source>
        <dbReference type="SAM" id="Phobius"/>
    </source>
</evidence>
<dbReference type="InterPro" id="IPR002716">
    <property type="entry name" value="PIN_dom"/>
</dbReference>
<evidence type="ECO:0000313" key="9">
    <source>
        <dbReference type="Proteomes" id="UP000178086"/>
    </source>
</evidence>
<reference evidence="8 9" key="1">
    <citation type="journal article" date="2016" name="Nat. Commun.">
        <title>Thousands of microbial genomes shed light on interconnected biogeochemical processes in an aquifer system.</title>
        <authorList>
            <person name="Anantharaman K."/>
            <person name="Brown C.T."/>
            <person name="Hug L.A."/>
            <person name="Sharon I."/>
            <person name="Castelle C.J."/>
            <person name="Probst A.J."/>
            <person name="Thomas B.C."/>
            <person name="Singh A."/>
            <person name="Wilkins M.J."/>
            <person name="Karaoz U."/>
            <person name="Brodie E.L."/>
            <person name="Williams K.H."/>
            <person name="Hubbard S.S."/>
            <person name="Banfield J.F."/>
        </authorList>
    </citation>
    <scope>NUCLEOTIDE SEQUENCE [LARGE SCALE GENOMIC DNA]</scope>
</reference>
<keyword evidence="6" id="KW-0812">Transmembrane</keyword>
<organism evidence="8 9">
    <name type="scientific">Candidatus Aquicultor primus</name>
    <dbReference type="NCBI Taxonomy" id="1797195"/>
    <lineage>
        <taxon>Bacteria</taxon>
        <taxon>Bacillati</taxon>
        <taxon>Actinomycetota</taxon>
        <taxon>Candidatus Aquicultoria</taxon>
        <taxon>Candidatus Aquicultorales</taxon>
        <taxon>Candidatus Aquicultoraceae</taxon>
        <taxon>Candidatus Aquicultor</taxon>
    </lineage>
</organism>
<keyword evidence="6" id="KW-1133">Transmembrane helix</keyword>
<dbReference type="GO" id="GO:0016787">
    <property type="term" value="F:hydrolase activity"/>
    <property type="evidence" value="ECO:0007669"/>
    <property type="project" value="UniProtKB-KW"/>
</dbReference>
<dbReference type="Gene3D" id="3.40.50.1010">
    <property type="entry name" value="5'-nuclease"/>
    <property type="match status" value="1"/>
</dbReference>
<evidence type="ECO:0000256" key="3">
    <source>
        <dbReference type="ARBA" id="ARBA00022801"/>
    </source>
</evidence>
<keyword evidence="3" id="KW-0378">Hydrolase</keyword>
<evidence type="ECO:0000256" key="4">
    <source>
        <dbReference type="ARBA" id="ARBA00022842"/>
    </source>
</evidence>
<keyword evidence="5" id="KW-0802">TPR repeat</keyword>
<dbReference type="PANTHER" id="PTHR16161">
    <property type="entry name" value="TRANSCRIPTIONAL PROTEIN SWT1"/>
    <property type="match status" value="1"/>
</dbReference>
<evidence type="ECO:0000256" key="5">
    <source>
        <dbReference type="PROSITE-ProRule" id="PRU00339"/>
    </source>
</evidence>
<dbReference type="PROSITE" id="PS50005">
    <property type="entry name" value="TPR"/>
    <property type="match status" value="1"/>
</dbReference>
<dbReference type="SUPFAM" id="SSF88723">
    <property type="entry name" value="PIN domain-like"/>
    <property type="match status" value="1"/>
</dbReference>
<feature type="transmembrane region" description="Helical" evidence="6">
    <location>
        <begin position="155"/>
        <end position="176"/>
    </location>
</feature>
<feature type="repeat" description="TPR" evidence="5">
    <location>
        <begin position="233"/>
        <end position="266"/>
    </location>
</feature>
<dbReference type="InterPro" id="IPR019734">
    <property type="entry name" value="TPR_rpt"/>
</dbReference>
<dbReference type="InterPro" id="IPR052626">
    <property type="entry name" value="SWT1_Regulator"/>
</dbReference>
<dbReference type="SMART" id="SM00028">
    <property type="entry name" value="TPR"/>
    <property type="match status" value="3"/>
</dbReference>
<dbReference type="AlphaFoldDB" id="A0A1F2UP55"/>
<evidence type="ECO:0000313" key="8">
    <source>
        <dbReference type="EMBL" id="OFW34741.1"/>
    </source>
</evidence>
<evidence type="ECO:0000256" key="1">
    <source>
        <dbReference type="ARBA" id="ARBA00022722"/>
    </source>
</evidence>
<proteinExistence type="predicted"/>
<dbReference type="GO" id="GO:0046872">
    <property type="term" value="F:metal ion binding"/>
    <property type="evidence" value="ECO:0007669"/>
    <property type="project" value="UniProtKB-KW"/>
</dbReference>
<evidence type="ECO:0000256" key="2">
    <source>
        <dbReference type="ARBA" id="ARBA00022723"/>
    </source>
</evidence>
<keyword evidence="2" id="KW-0479">Metal-binding</keyword>
<dbReference type="InterPro" id="IPR011990">
    <property type="entry name" value="TPR-like_helical_dom_sf"/>
</dbReference>
<dbReference type="Gene3D" id="1.25.40.10">
    <property type="entry name" value="Tetratricopeptide repeat domain"/>
    <property type="match status" value="1"/>
</dbReference>